<dbReference type="InterPro" id="IPR002725">
    <property type="entry name" value="YgjP-like_metallopeptidase"/>
</dbReference>
<evidence type="ECO:0000313" key="2">
    <source>
        <dbReference type="EMBL" id="BAU47485.1"/>
    </source>
</evidence>
<dbReference type="RefSeq" id="WP_096459366.1">
    <property type="nucleotide sequence ID" value="NZ_AP014936.1"/>
</dbReference>
<dbReference type="PANTHER" id="PTHR30399">
    <property type="entry name" value="UNCHARACTERIZED PROTEIN YGJP"/>
    <property type="match status" value="1"/>
</dbReference>
<dbReference type="Proteomes" id="UP000218899">
    <property type="component" value="Chromosome"/>
</dbReference>
<dbReference type="Pfam" id="PF01863">
    <property type="entry name" value="YgjP-like"/>
    <property type="match status" value="1"/>
</dbReference>
<dbReference type="GO" id="GO:0016787">
    <property type="term" value="F:hydrolase activity"/>
    <property type="evidence" value="ECO:0007669"/>
    <property type="project" value="UniProtKB-KW"/>
</dbReference>
<dbReference type="AlphaFoldDB" id="A0A1B4V2E4"/>
<evidence type="ECO:0000259" key="1">
    <source>
        <dbReference type="Pfam" id="PF01863"/>
    </source>
</evidence>
<organism evidence="2 3">
    <name type="scientific">Sulfurifustis variabilis</name>
    <dbReference type="NCBI Taxonomy" id="1675686"/>
    <lineage>
        <taxon>Bacteria</taxon>
        <taxon>Pseudomonadati</taxon>
        <taxon>Pseudomonadota</taxon>
        <taxon>Gammaproteobacteria</taxon>
        <taxon>Acidiferrobacterales</taxon>
        <taxon>Acidiferrobacteraceae</taxon>
        <taxon>Sulfurifustis</taxon>
    </lineage>
</organism>
<keyword evidence="2" id="KW-0378">Hydrolase</keyword>
<sequence length="237" mass="27254">MTETPFDYRVRVSARSRRVCLRVTVEQGLEVVVPRGYDCGLLSDLLKRKERWIRGALERIEGYRKALGFGATWAPPPRIDLPALDRSWQVAAHATAANGVTVREAEPGFLRLSGPIDDERLARAALRRWLVRQAQAHLAPRLEALSRSTGLRHRRVAFRCQKTRWGSCSRDGGISLNARLLFLPPELVDYILIHELCHTAHMNHSKRFWALVARHCPDFRIHDRRLHEMGKHVPRWG</sequence>
<keyword evidence="3" id="KW-1185">Reference proteome</keyword>
<dbReference type="InterPro" id="IPR053136">
    <property type="entry name" value="UTP_pyrophosphatase-like"/>
</dbReference>
<accession>A0A1B4V2E4</accession>
<feature type="domain" description="YgjP-like metallopeptidase" evidence="1">
    <location>
        <begin position="18"/>
        <end position="228"/>
    </location>
</feature>
<dbReference type="Gene3D" id="3.30.2010.10">
    <property type="entry name" value="Metalloproteases ('zincins'), catalytic domain"/>
    <property type="match status" value="1"/>
</dbReference>
<gene>
    <name evidence="2" type="ORF">SVA_0906</name>
</gene>
<name>A0A1B4V2E4_9GAMM</name>
<dbReference type="PANTHER" id="PTHR30399:SF1">
    <property type="entry name" value="UTP PYROPHOSPHATASE"/>
    <property type="match status" value="1"/>
</dbReference>
<proteinExistence type="predicted"/>
<protein>
    <submittedName>
        <fullName evidence="2">Metal-dependent hydrolase</fullName>
    </submittedName>
</protein>
<evidence type="ECO:0000313" key="3">
    <source>
        <dbReference type="Proteomes" id="UP000218899"/>
    </source>
</evidence>
<dbReference type="OrthoDB" id="9811177at2"/>
<dbReference type="CDD" id="cd07344">
    <property type="entry name" value="M48_yhfN_like"/>
    <property type="match status" value="1"/>
</dbReference>
<dbReference type="KEGG" id="sva:SVA_0906"/>
<reference evidence="2 3" key="1">
    <citation type="submission" date="2015-08" db="EMBL/GenBank/DDBJ databases">
        <title>Complete genome sequence of Sulfurifustis variabilis.</title>
        <authorList>
            <person name="Miura A."/>
            <person name="Kojima H."/>
            <person name="Fukui M."/>
        </authorList>
    </citation>
    <scope>NUCLEOTIDE SEQUENCE [LARGE SCALE GENOMIC DNA]</scope>
    <source>
        <strain evidence="3">skN76</strain>
    </source>
</reference>
<dbReference type="EMBL" id="AP014936">
    <property type="protein sequence ID" value="BAU47485.1"/>
    <property type="molecule type" value="Genomic_DNA"/>
</dbReference>